<dbReference type="OrthoDB" id="2433053at2759"/>
<proteinExistence type="predicted"/>
<keyword evidence="3" id="KW-1185">Reference proteome</keyword>
<evidence type="ECO:0000313" key="2">
    <source>
        <dbReference type="EMBL" id="RIB10216.1"/>
    </source>
</evidence>
<gene>
    <name evidence="2" type="ORF">C2G38_2106662</name>
</gene>
<feature type="transmembrane region" description="Helical" evidence="1">
    <location>
        <begin position="297"/>
        <end position="316"/>
    </location>
</feature>
<sequence>MTTIFIIYPLKKFLKAGLLKKMTDSPRTSIGYDDTYSQVISQSNYYEDVTHNKTPQASDAVPMPIDIREPSEKPLDVELSSNIYFPTHVKVYRTINIFKLLALLLYIVLWIYQIIYNAINISKNPSFEASLKNGTMNNGTSAALPYPPIYYNPSASYGGAIIMTLVFTLSVVFLVIEFAYLFITFRQHFIMKSHIIVSLLIFFIYLAFALSFNIIAGLGVLNTDVYSAMVTLLWIIPILSLLECFAGVSEWHIIGEITISSFIKLIKVILIFLYLIIFIIKLVRFYPDQNSYFKNSLIVFIVGILNLVFEIFLFIFHRFQFLKNNLSLVKRVILILFFTLYFSTAFANCYLLENSIYSIADGLIWVIALCCFVEFIISEIEFKKISDDSSFGDNSQA</sequence>
<dbReference type="Proteomes" id="UP000266673">
    <property type="component" value="Unassembled WGS sequence"/>
</dbReference>
<feature type="transmembrane region" description="Helical" evidence="1">
    <location>
        <begin position="356"/>
        <end position="377"/>
    </location>
</feature>
<feature type="transmembrane region" description="Helical" evidence="1">
    <location>
        <begin position="100"/>
        <end position="119"/>
    </location>
</feature>
<dbReference type="EMBL" id="QKWP01001278">
    <property type="protein sequence ID" value="RIB10216.1"/>
    <property type="molecule type" value="Genomic_DNA"/>
</dbReference>
<keyword evidence="1" id="KW-0472">Membrane</keyword>
<comment type="caution">
    <text evidence="2">The sequence shown here is derived from an EMBL/GenBank/DDBJ whole genome shotgun (WGS) entry which is preliminary data.</text>
</comment>
<reference evidence="2 3" key="1">
    <citation type="submission" date="2018-06" db="EMBL/GenBank/DDBJ databases">
        <title>Comparative genomics reveals the genomic features of Rhizophagus irregularis, R. cerebriforme, R. diaphanum and Gigaspora rosea, and their symbiotic lifestyle signature.</title>
        <authorList>
            <person name="Morin E."/>
            <person name="San Clemente H."/>
            <person name="Chen E.C.H."/>
            <person name="De La Providencia I."/>
            <person name="Hainaut M."/>
            <person name="Kuo A."/>
            <person name="Kohler A."/>
            <person name="Murat C."/>
            <person name="Tang N."/>
            <person name="Roy S."/>
            <person name="Loubradou J."/>
            <person name="Henrissat B."/>
            <person name="Grigoriev I.V."/>
            <person name="Corradi N."/>
            <person name="Roux C."/>
            <person name="Martin F.M."/>
        </authorList>
    </citation>
    <scope>NUCLEOTIDE SEQUENCE [LARGE SCALE GENOMIC DNA]</scope>
    <source>
        <strain evidence="2 3">DAOM 194757</strain>
    </source>
</reference>
<organism evidence="2 3">
    <name type="scientific">Gigaspora rosea</name>
    <dbReference type="NCBI Taxonomy" id="44941"/>
    <lineage>
        <taxon>Eukaryota</taxon>
        <taxon>Fungi</taxon>
        <taxon>Fungi incertae sedis</taxon>
        <taxon>Mucoromycota</taxon>
        <taxon>Glomeromycotina</taxon>
        <taxon>Glomeromycetes</taxon>
        <taxon>Diversisporales</taxon>
        <taxon>Gigasporaceae</taxon>
        <taxon>Gigaspora</taxon>
    </lineage>
</organism>
<feature type="transmembrane region" description="Helical" evidence="1">
    <location>
        <begin position="265"/>
        <end position="285"/>
    </location>
</feature>
<feature type="transmembrane region" description="Helical" evidence="1">
    <location>
        <begin position="157"/>
        <end position="183"/>
    </location>
</feature>
<evidence type="ECO:0000256" key="1">
    <source>
        <dbReference type="SAM" id="Phobius"/>
    </source>
</evidence>
<protein>
    <submittedName>
        <fullName evidence="2">Uncharacterized protein</fullName>
    </submittedName>
</protein>
<evidence type="ECO:0000313" key="3">
    <source>
        <dbReference type="Proteomes" id="UP000266673"/>
    </source>
</evidence>
<dbReference type="AlphaFoldDB" id="A0A397USQ5"/>
<accession>A0A397USQ5</accession>
<feature type="transmembrane region" description="Helical" evidence="1">
    <location>
        <begin position="328"/>
        <end position="350"/>
    </location>
</feature>
<keyword evidence="1" id="KW-1133">Transmembrane helix</keyword>
<name>A0A397USQ5_9GLOM</name>
<feature type="transmembrane region" description="Helical" evidence="1">
    <location>
        <begin position="195"/>
        <end position="220"/>
    </location>
</feature>
<keyword evidence="1" id="KW-0812">Transmembrane</keyword>
<feature type="transmembrane region" description="Helical" evidence="1">
    <location>
        <begin position="232"/>
        <end position="253"/>
    </location>
</feature>